<evidence type="ECO:0000313" key="2">
    <source>
        <dbReference type="EMBL" id="KAH9306732.1"/>
    </source>
</evidence>
<dbReference type="AlphaFoldDB" id="A0AA38FMB8"/>
<dbReference type="PANTHER" id="PTHR46702">
    <property type="entry name" value="DNA LIGASE (DUF1666)-RELATED"/>
    <property type="match status" value="1"/>
</dbReference>
<feature type="region of interest" description="Disordered" evidence="1">
    <location>
        <begin position="556"/>
        <end position="576"/>
    </location>
</feature>
<feature type="non-terminal residue" evidence="2">
    <location>
        <position position="1"/>
    </location>
</feature>
<name>A0AA38FMB8_TAXCH</name>
<dbReference type="Pfam" id="PF07891">
    <property type="entry name" value="DUF1666"/>
    <property type="match status" value="1"/>
</dbReference>
<evidence type="ECO:0000256" key="1">
    <source>
        <dbReference type="SAM" id="MobiDB-lite"/>
    </source>
</evidence>
<dbReference type="InterPro" id="IPR012870">
    <property type="entry name" value="DUF1666"/>
</dbReference>
<sequence>MRKEMVHAEAHCAKFVENGVGEIVHFVDYDDGVLQNRVNESFLLEDLRVGGFNGGEEILQIHDQCVGGFKQKGVEDILQFHDRCVGGFKQNGVEEILWFDDRCVGSFKQNGFEEILQLDDEFIGGFKRNGVEKLLQLDDRCVGGFQHNGVEKDLQLDGRCVGGFQHNGVEKDLQLDDRCVGGFQLNDVEEISWLDDTYVEGFEHDGEVNEISRPDDPCVGGVQQSGVDDHCVGGLKQNVAEEISEVDDQCFGGFNRNSAEGNAVHSENNNEVYSENNDEDQHISEFKEDGFVEGQELIALDNCEDDAQIVDKASNGEVFIKGKADSEELVACADSCVEQNALIASGIITDEEKHFEVDDGLCFQTDYNVEVSLESARSEEKGLGRPASEDMIAVNEESAPEEKVGMEDIADVTEDTVAIEYLNIGVEDRNSAEYNMEDRKLVEDLDIAAVEGSFVIEETFEIEDKENALDKILEELESRELEELCTIPNNDQQVYELIHDLCRNTDEDYQICGLLDNGKHDFSAEKLEPGQFKVAERIRDLKQDLLRLQFESVSEESTSKSSGSEQRNSTMSRESELEDCWYNPPVPASLGHGCNTASTSWDALYGTYTERMQHFDVLNNYQMHAIGFFAPKLLQKSKSLRLTSSFRQLSARRREAEVDEIDYKLQKEELETIYVAQTCLTWEALRWQYKELHKQAMTSSIDGEFSMSYDQAAEQFEQFRVLLQRFLENEPFNQGTRIQVYARNRSLMPKLLQVPALKALPAEGEHGDDDQIQEEVDRALVTASELMSIMEGAIMSFLDFLKADKDLKTSKSRKHQNLLESTDSTLLHAIKKCLEK</sequence>
<reference evidence="2 3" key="1">
    <citation type="journal article" date="2021" name="Nat. Plants">
        <title>The Taxus genome provides insights into paclitaxel biosynthesis.</title>
        <authorList>
            <person name="Xiong X."/>
            <person name="Gou J."/>
            <person name="Liao Q."/>
            <person name="Li Y."/>
            <person name="Zhou Q."/>
            <person name="Bi G."/>
            <person name="Li C."/>
            <person name="Du R."/>
            <person name="Wang X."/>
            <person name="Sun T."/>
            <person name="Guo L."/>
            <person name="Liang H."/>
            <person name="Lu P."/>
            <person name="Wu Y."/>
            <person name="Zhang Z."/>
            <person name="Ro D.K."/>
            <person name="Shang Y."/>
            <person name="Huang S."/>
            <person name="Yan J."/>
        </authorList>
    </citation>
    <scope>NUCLEOTIDE SEQUENCE [LARGE SCALE GENOMIC DNA]</scope>
    <source>
        <strain evidence="2">Ta-2019</strain>
    </source>
</reference>
<gene>
    <name evidence="2" type="ORF">KI387_011136</name>
</gene>
<proteinExistence type="predicted"/>
<dbReference type="EMBL" id="JAHRHJ020000008">
    <property type="protein sequence ID" value="KAH9306732.1"/>
    <property type="molecule type" value="Genomic_DNA"/>
</dbReference>
<keyword evidence="3" id="KW-1185">Reference proteome</keyword>
<dbReference type="PANTHER" id="PTHR46702:SF2">
    <property type="entry name" value="DNA LIGASE (DUF1666)"/>
    <property type="match status" value="1"/>
</dbReference>
<dbReference type="Proteomes" id="UP000824469">
    <property type="component" value="Unassembled WGS sequence"/>
</dbReference>
<comment type="caution">
    <text evidence="2">The sequence shown here is derived from an EMBL/GenBank/DDBJ whole genome shotgun (WGS) entry which is preliminary data.</text>
</comment>
<organism evidence="2 3">
    <name type="scientific">Taxus chinensis</name>
    <name type="common">Chinese yew</name>
    <name type="synonym">Taxus wallichiana var. chinensis</name>
    <dbReference type="NCBI Taxonomy" id="29808"/>
    <lineage>
        <taxon>Eukaryota</taxon>
        <taxon>Viridiplantae</taxon>
        <taxon>Streptophyta</taxon>
        <taxon>Embryophyta</taxon>
        <taxon>Tracheophyta</taxon>
        <taxon>Spermatophyta</taxon>
        <taxon>Pinopsida</taxon>
        <taxon>Pinidae</taxon>
        <taxon>Conifers II</taxon>
        <taxon>Cupressales</taxon>
        <taxon>Taxaceae</taxon>
        <taxon>Taxus</taxon>
    </lineage>
</organism>
<accession>A0AA38FMB8</accession>
<evidence type="ECO:0000313" key="3">
    <source>
        <dbReference type="Proteomes" id="UP000824469"/>
    </source>
</evidence>
<feature type="compositionally biased region" description="Low complexity" evidence="1">
    <location>
        <begin position="556"/>
        <end position="565"/>
    </location>
</feature>
<protein>
    <submittedName>
        <fullName evidence="2">Uncharacterized protein</fullName>
    </submittedName>
</protein>